<accession>A0A182IQ92</accession>
<proteinExistence type="predicted"/>
<evidence type="ECO:0000313" key="1">
    <source>
        <dbReference type="EnsemblMetazoa" id="AATE003410-PA.1"/>
    </source>
</evidence>
<sequence>MVPAKGFLLTLLVLVASSSFHGHHQVKGEKYEDEDDYYDSRGLCFLRFPLRLATPTPQAVKEFTKVTEARKICTAAPVWFERFSSLAGGDSGPPAVLCIDWVEVEGIVECALPRNDDVLIAKRLAG</sequence>
<organism evidence="1">
    <name type="scientific">Anopheles atroparvus</name>
    <name type="common">European mosquito</name>
    <dbReference type="NCBI Taxonomy" id="41427"/>
    <lineage>
        <taxon>Eukaryota</taxon>
        <taxon>Metazoa</taxon>
        <taxon>Ecdysozoa</taxon>
        <taxon>Arthropoda</taxon>
        <taxon>Hexapoda</taxon>
        <taxon>Insecta</taxon>
        <taxon>Pterygota</taxon>
        <taxon>Neoptera</taxon>
        <taxon>Endopterygota</taxon>
        <taxon>Diptera</taxon>
        <taxon>Nematocera</taxon>
        <taxon>Culicoidea</taxon>
        <taxon>Culicidae</taxon>
        <taxon>Anophelinae</taxon>
        <taxon>Anopheles</taxon>
    </lineage>
</organism>
<dbReference type="VEuPathDB" id="VectorBase:AATE003410"/>
<dbReference type="AlphaFoldDB" id="A0A182IQ92"/>
<protein>
    <submittedName>
        <fullName evidence="1">Uncharacterized protein</fullName>
    </submittedName>
</protein>
<dbReference type="EnsemblMetazoa" id="AATE003410-RA">
    <property type="protein sequence ID" value="AATE003410-PA.1"/>
    <property type="gene ID" value="AATE003410"/>
</dbReference>
<name>A0A182IQ92_ANOAO</name>
<reference evidence="1" key="1">
    <citation type="submission" date="2022-08" db="UniProtKB">
        <authorList>
            <consortium name="EnsemblMetazoa"/>
        </authorList>
    </citation>
    <scope>IDENTIFICATION</scope>
    <source>
        <strain evidence="1">EBRO</strain>
    </source>
</reference>